<name>A0A402CTV3_9BACT</name>
<dbReference type="InterPro" id="IPR018062">
    <property type="entry name" value="HTH_AraC-typ_CS"/>
</dbReference>
<dbReference type="PANTHER" id="PTHR46796:SF7">
    <property type="entry name" value="ARAC FAMILY TRANSCRIPTIONAL REGULATOR"/>
    <property type="match status" value="1"/>
</dbReference>
<dbReference type="Pfam" id="PF12852">
    <property type="entry name" value="Cupin_6"/>
    <property type="match status" value="1"/>
</dbReference>
<dbReference type="GO" id="GO:0003700">
    <property type="term" value="F:DNA-binding transcription factor activity"/>
    <property type="evidence" value="ECO:0007669"/>
    <property type="project" value="InterPro"/>
</dbReference>
<dbReference type="Pfam" id="PF12833">
    <property type="entry name" value="HTH_18"/>
    <property type="match status" value="1"/>
</dbReference>
<dbReference type="AlphaFoldDB" id="A0A402CTV3"/>
<dbReference type="InterPro" id="IPR032783">
    <property type="entry name" value="AraC_lig"/>
</dbReference>
<dbReference type="EMBL" id="AP025739">
    <property type="protein sequence ID" value="BDI28759.1"/>
    <property type="molecule type" value="Genomic_DNA"/>
</dbReference>
<dbReference type="RefSeq" id="WP_119320822.1">
    <property type="nucleotide sequence ID" value="NZ_AP025739.1"/>
</dbReference>
<dbReference type="GO" id="GO:0043565">
    <property type="term" value="F:sequence-specific DNA binding"/>
    <property type="evidence" value="ECO:0007669"/>
    <property type="project" value="InterPro"/>
</dbReference>
<dbReference type="OrthoDB" id="5460636at2"/>
<gene>
    <name evidence="1" type="ORF">CCAX7_008100</name>
</gene>
<dbReference type="PANTHER" id="PTHR46796">
    <property type="entry name" value="HTH-TYPE TRANSCRIPTIONAL ACTIVATOR RHAS-RELATED"/>
    <property type="match status" value="1"/>
</dbReference>
<evidence type="ECO:0000313" key="2">
    <source>
        <dbReference type="Proteomes" id="UP000287394"/>
    </source>
</evidence>
<dbReference type="PROSITE" id="PS01124">
    <property type="entry name" value="HTH_ARAC_FAMILY_2"/>
    <property type="match status" value="1"/>
</dbReference>
<dbReference type="Proteomes" id="UP000287394">
    <property type="component" value="Chromosome"/>
</dbReference>
<dbReference type="PRINTS" id="PR00032">
    <property type="entry name" value="HTHARAC"/>
</dbReference>
<dbReference type="PROSITE" id="PS00041">
    <property type="entry name" value="HTH_ARAC_FAMILY_1"/>
    <property type="match status" value="1"/>
</dbReference>
<evidence type="ECO:0000313" key="1">
    <source>
        <dbReference type="EMBL" id="BDI28759.1"/>
    </source>
</evidence>
<dbReference type="Gene3D" id="1.10.10.60">
    <property type="entry name" value="Homeodomain-like"/>
    <property type="match status" value="1"/>
</dbReference>
<dbReference type="InterPro" id="IPR018060">
    <property type="entry name" value="HTH_AraC"/>
</dbReference>
<dbReference type="InterPro" id="IPR020449">
    <property type="entry name" value="Tscrpt_reg_AraC-type_HTH"/>
</dbReference>
<dbReference type="InterPro" id="IPR050204">
    <property type="entry name" value="AraC_XylS_family_regulators"/>
</dbReference>
<proteinExistence type="predicted"/>
<organism evidence="1 2">
    <name type="scientific">Capsulimonas corticalis</name>
    <dbReference type="NCBI Taxonomy" id="2219043"/>
    <lineage>
        <taxon>Bacteria</taxon>
        <taxon>Bacillati</taxon>
        <taxon>Armatimonadota</taxon>
        <taxon>Armatimonadia</taxon>
        <taxon>Capsulimonadales</taxon>
        <taxon>Capsulimonadaceae</taxon>
        <taxon>Capsulimonas</taxon>
    </lineage>
</organism>
<dbReference type="KEGG" id="ccot:CCAX7_008100"/>
<dbReference type="SUPFAM" id="SSF46689">
    <property type="entry name" value="Homeodomain-like"/>
    <property type="match status" value="2"/>
</dbReference>
<keyword evidence="2" id="KW-1185">Reference proteome</keyword>
<reference evidence="1 2" key="1">
    <citation type="journal article" date="2019" name="Int. J. Syst. Evol. Microbiol.">
        <title>Capsulimonas corticalis gen. nov., sp. nov., an aerobic capsulated bacterium, of a novel bacterial order, Capsulimonadales ord. nov., of the class Armatimonadia of the phylum Armatimonadetes.</title>
        <authorList>
            <person name="Li J."/>
            <person name="Kudo C."/>
            <person name="Tonouchi A."/>
        </authorList>
    </citation>
    <scope>NUCLEOTIDE SEQUENCE [LARGE SCALE GENOMIC DNA]</scope>
    <source>
        <strain evidence="1 2">AX-7</strain>
    </source>
</reference>
<sequence>MLTNSSDVGNAPVLDPLSEILQDLRLSGVSYGRCEMTRPWGIELRAQAAARFHFVAEGECWARGPELGEIALHAGDVMLLPLGTAHALSDSRGGAAILLEDLPKQVIGDRTYRVRGGGGGDRSLLFCCSLNFADPSIHPLLDLMPPALLVRGAANGDPALLALLEIMADEVVDQRVGAATVMTRLADVVTTRVIRAWVEGKEEGTTGWLAAIRDPKIGKTLAAMHRDPGHPWSVASLAKIAGSSRSMFSERFTAVVGEPPAHYLARRRMRVASVWLRNERVTVAEAAARLGYESEASFSRAFKRVIGSPPSALRRSE</sequence>
<dbReference type="SMART" id="SM00342">
    <property type="entry name" value="HTH_ARAC"/>
    <property type="match status" value="1"/>
</dbReference>
<accession>A0A402CTV3</accession>
<dbReference type="InterPro" id="IPR009057">
    <property type="entry name" value="Homeodomain-like_sf"/>
</dbReference>
<protein>
    <submittedName>
        <fullName evidence="1">AraC family transcriptional regulator</fullName>
    </submittedName>
</protein>